<dbReference type="PANTHER" id="PTHR38795:SF1">
    <property type="entry name" value="DUF6604 DOMAIN-CONTAINING PROTEIN"/>
    <property type="match status" value="1"/>
</dbReference>
<reference evidence="1" key="1">
    <citation type="journal article" date="2017" name="Mycologia">
        <title>Fusarium algeriense, sp. nov., a novel toxigenic crown rot pathogen of durum wheat from Algeria is nested in the Fusarium burgessii species complex.</title>
        <authorList>
            <person name="Laraba I."/>
            <person name="Keddad A."/>
            <person name="Boureghda H."/>
            <person name="Abdallah N."/>
            <person name="Vaughan M.M."/>
            <person name="Proctor R.H."/>
            <person name="Busman M."/>
            <person name="O'Donnell K."/>
        </authorList>
    </citation>
    <scope>NUCLEOTIDE SEQUENCE</scope>
    <source>
        <strain evidence="1">NRRL 25174</strain>
    </source>
</reference>
<dbReference type="Proteomes" id="UP000730481">
    <property type="component" value="Unassembled WGS sequence"/>
</dbReference>
<proteinExistence type="predicted"/>
<evidence type="ECO:0000313" key="2">
    <source>
        <dbReference type="Proteomes" id="UP000730481"/>
    </source>
</evidence>
<dbReference type="PANTHER" id="PTHR38795">
    <property type="entry name" value="DUF6604 DOMAIN-CONTAINING PROTEIN"/>
    <property type="match status" value="1"/>
</dbReference>
<comment type="caution">
    <text evidence="1">The sequence shown here is derived from an EMBL/GenBank/DDBJ whole genome shotgun (WGS) entry which is preliminary data.</text>
</comment>
<evidence type="ECO:0000313" key="1">
    <source>
        <dbReference type="EMBL" id="KAF4345411.1"/>
    </source>
</evidence>
<reference evidence="1" key="2">
    <citation type="submission" date="2020-02" db="EMBL/GenBank/DDBJ databases">
        <title>Identification and distribution of gene clusters putatively required for synthesis of sphingolipid metabolism inhibitors in phylogenetically diverse species of the filamentous fungus Fusarium.</title>
        <authorList>
            <person name="Kim H.-S."/>
            <person name="Busman M."/>
            <person name="Brown D.W."/>
            <person name="Divon H."/>
            <person name="Uhlig S."/>
            <person name="Proctor R.H."/>
        </authorList>
    </citation>
    <scope>NUCLEOTIDE SEQUENCE</scope>
    <source>
        <strain evidence="1">NRRL 25174</strain>
    </source>
</reference>
<name>A0A9P5AUU2_9HYPO</name>
<sequence length="505" mass="57054">MLSPTYMSIYQQYKVDTDSVATWLATSTKAYGFDAGGAAGAAAQDTLKKRRRGEIEMEKAPPEDSFTLGGVYQGELDLAAVPLPTNTAFEFDHSMEMDMKKMMDKFGGTATFAHQCFDTVCNRMGIDKDKKNQGESFNLAGYEMARALTLNTMIFSKGYIDHSCEMVIPGNYNGSLGWYNERLRANGRNSCEKWDHDKTTLLKIFSSLRYLTTNAGQGAIEDELIRGMGDAFKDRRSWAALIDLPDTAERKEVLETMEQGLMAHSDGNEEYKFLRRNPLHFGLLLHHMRSVLHQNGIKTAAPSGGLMTATQLYQALKKEDRIPEGLAWEDLEEFWGYQGNHVSFSLNKRIRVDFQREPWTIATVGELLTEGRKQETLDGKGHVQEGRKQKAKESNWSYRQLAQVVNSEIPRIGFNYFIMHNVIWSLLTDLKGTLTLQVGPEFFNYVPSEDLLPYVVGCVFATASGHGSTDVRERLKSWRAVFEGYCRAYETCEHDGMKNMNPGND</sequence>
<accession>A0A9P5AUU2</accession>
<dbReference type="OrthoDB" id="5238236at2759"/>
<gene>
    <name evidence="1" type="ORF">FBEOM_713</name>
</gene>
<protein>
    <submittedName>
        <fullName evidence="1">Uncharacterized protein</fullName>
    </submittedName>
</protein>
<keyword evidence="2" id="KW-1185">Reference proteome</keyword>
<organism evidence="1 2">
    <name type="scientific">Fusarium beomiforme</name>
    <dbReference type="NCBI Taxonomy" id="44412"/>
    <lineage>
        <taxon>Eukaryota</taxon>
        <taxon>Fungi</taxon>
        <taxon>Dikarya</taxon>
        <taxon>Ascomycota</taxon>
        <taxon>Pezizomycotina</taxon>
        <taxon>Sordariomycetes</taxon>
        <taxon>Hypocreomycetidae</taxon>
        <taxon>Hypocreales</taxon>
        <taxon>Nectriaceae</taxon>
        <taxon>Fusarium</taxon>
        <taxon>Fusarium burgessii species complex</taxon>
    </lineage>
</organism>
<dbReference type="EMBL" id="PVQB02000027">
    <property type="protein sequence ID" value="KAF4345411.1"/>
    <property type="molecule type" value="Genomic_DNA"/>
</dbReference>
<dbReference type="AlphaFoldDB" id="A0A9P5AUU2"/>